<dbReference type="VEuPathDB" id="FungiDB:ASPSYDRAFT_48686"/>
<reference evidence="3" key="1">
    <citation type="journal article" date="2017" name="Genome Biol.">
        <title>Comparative genomics reveals high biological diversity and specific adaptations in the industrially and medically important fungal genus Aspergillus.</title>
        <authorList>
            <person name="de Vries R.P."/>
            <person name="Riley R."/>
            <person name="Wiebenga A."/>
            <person name="Aguilar-Osorio G."/>
            <person name="Amillis S."/>
            <person name="Uchima C.A."/>
            <person name="Anderluh G."/>
            <person name="Asadollahi M."/>
            <person name="Askin M."/>
            <person name="Barry K."/>
            <person name="Battaglia E."/>
            <person name="Bayram O."/>
            <person name="Benocci T."/>
            <person name="Braus-Stromeyer S.A."/>
            <person name="Caldana C."/>
            <person name="Canovas D."/>
            <person name="Cerqueira G.C."/>
            <person name="Chen F."/>
            <person name="Chen W."/>
            <person name="Choi C."/>
            <person name="Clum A."/>
            <person name="Dos Santos R.A."/>
            <person name="Damasio A.R."/>
            <person name="Diallinas G."/>
            <person name="Emri T."/>
            <person name="Fekete E."/>
            <person name="Flipphi M."/>
            <person name="Freyberg S."/>
            <person name="Gallo A."/>
            <person name="Gournas C."/>
            <person name="Habgood R."/>
            <person name="Hainaut M."/>
            <person name="Harispe M.L."/>
            <person name="Henrissat B."/>
            <person name="Hilden K.S."/>
            <person name="Hope R."/>
            <person name="Hossain A."/>
            <person name="Karabika E."/>
            <person name="Karaffa L."/>
            <person name="Karanyi Z."/>
            <person name="Krasevec N."/>
            <person name="Kuo A."/>
            <person name="Kusch H."/>
            <person name="LaButti K."/>
            <person name="Lagendijk E.L."/>
            <person name="Lapidus A."/>
            <person name="Levasseur A."/>
            <person name="Lindquist E."/>
            <person name="Lipzen A."/>
            <person name="Logrieco A.F."/>
            <person name="MacCabe A."/>
            <person name="Maekelae M.R."/>
            <person name="Malavazi I."/>
            <person name="Melin P."/>
            <person name="Meyer V."/>
            <person name="Mielnichuk N."/>
            <person name="Miskei M."/>
            <person name="Molnar A.P."/>
            <person name="Mule G."/>
            <person name="Ngan C.Y."/>
            <person name="Orejas M."/>
            <person name="Orosz E."/>
            <person name="Ouedraogo J.P."/>
            <person name="Overkamp K.M."/>
            <person name="Park H.-S."/>
            <person name="Perrone G."/>
            <person name="Piumi F."/>
            <person name="Punt P.J."/>
            <person name="Ram A.F."/>
            <person name="Ramon A."/>
            <person name="Rauscher S."/>
            <person name="Record E."/>
            <person name="Riano-Pachon D.M."/>
            <person name="Robert V."/>
            <person name="Roehrig J."/>
            <person name="Ruller R."/>
            <person name="Salamov A."/>
            <person name="Salih N.S."/>
            <person name="Samson R.A."/>
            <person name="Sandor E."/>
            <person name="Sanguinetti M."/>
            <person name="Schuetze T."/>
            <person name="Sepcic K."/>
            <person name="Shelest E."/>
            <person name="Sherlock G."/>
            <person name="Sophianopoulou V."/>
            <person name="Squina F.M."/>
            <person name="Sun H."/>
            <person name="Susca A."/>
            <person name="Todd R.B."/>
            <person name="Tsang A."/>
            <person name="Unkles S.E."/>
            <person name="van de Wiele N."/>
            <person name="van Rossen-Uffink D."/>
            <person name="Oliveira J.V."/>
            <person name="Vesth T.C."/>
            <person name="Visser J."/>
            <person name="Yu J.-H."/>
            <person name="Zhou M."/>
            <person name="Andersen M.R."/>
            <person name="Archer D.B."/>
            <person name="Baker S.E."/>
            <person name="Benoit I."/>
            <person name="Brakhage A.A."/>
            <person name="Braus G.H."/>
            <person name="Fischer R."/>
            <person name="Frisvad J.C."/>
            <person name="Goldman G.H."/>
            <person name="Houbraken J."/>
            <person name="Oakley B."/>
            <person name="Pocsi I."/>
            <person name="Scazzocchio C."/>
            <person name="Seiboth B."/>
            <person name="vanKuyk P.A."/>
            <person name="Wortman J."/>
            <person name="Dyer P.S."/>
            <person name="Grigoriev I.V."/>
        </authorList>
    </citation>
    <scope>NUCLEOTIDE SEQUENCE [LARGE SCALE GENOMIC DNA]</scope>
    <source>
        <strain evidence="3">CBS 593.65</strain>
    </source>
</reference>
<evidence type="ECO:0000313" key="3">
    <source>
        <dbReference type="Proteomes" id="UP000184356"/>
    </source>
</evidence>
<dbReference type="GeneID" id="63763746"/>
<keyword evidence="1" id="KW-0472">Membrane</keyword>
<name>A0A1L9T7S4_9EURO</name>
<dbReference type="STRING" id="1036612.A0A1L9T7S4"/>
<dbReference type="Proteomes" id="UP000184356">
    <property type="component" value="Unassembled WGS sequence"/>
</dbReference>
<proteinExistence type="predicted"/>
<sequence length="354" mass="39537">MAAEMKVNPQWSVYDGINALAAAGIFRSDLSAEDIPSAARIVFDMSGWITMLFTPKSPYSSTQDGLQVDITGTRRFATSSQPISKAERPLVEVLKGFGEILPVGEGETSKFDGGEVGSDILEVANLNMATLINIGRINVIWVKSISSHLEFDRLHRQLSLFCMPSVCMLNLDSNTPCESILNDFYDDGDLTLRGSSSGHPLFKEILLSYRLLFADDFQARLIFRKKERERAQLARGTPTEPCLDNLCGQSLPHKSYLASFRSPLTVSYSKERDFPYLAGRLSDLQSYISAQQPNRLTALWHDRRNILSWYTFWTVLLFGMVGITCSIIQTGLAVANTVIAWKTYQAQLDSIPRL</sequence>
<evidence type="ECO:0000256" key="1">
    <source>
        <dbReference type="SAM" id="Phobius"/>
    </source>
</evidence>
<dbReference type="RefSeq" id="XP_040699282.1">
    <property type="nucleotide sequence ID" value="XM_040847673.1"/>
</dbReference>
<organism evidence="2 3">
    <name type="scientific">Aspergillus sydowii CBS 593.65</name>
    <dbReference type="NCBI Taxonomy" id="1036612"/>
    <lineage>
        <taxon>Eukaryota</taxon>
        <taxon>Fungi</taxon>
        <taxon>Dikarya</taxon>
        <taxon>Ascomycota</taxon>
        <taxon>Pezizomycotina</taxon>
        <taxon>Eurotiomycetes</taxon>
        <taxon>Eurotiomycetidae</taxon>
        <taxon>Eurotiales</taxon>
        <taxon>Aspergillaceae</taxon>
        <taxon>Aspergillus</taxon>
        <taxon>Aspergillus subgen. Nidulantes</taxon>
    </lineage>
</organism>
<gene>
    <name evidence="2" type="ORF">ASPSYDRAFT_48686</name>
</gene>
<keyword evidence="1" id="KW-0812">Transmembrane</keyword>
<keyword evidence="1" id="KW-1133">Transmembrane helix</keyword>
<dbReference type="AlphaFoldDB" id="A0A1L9T7S4"/>
<accession>A0A1L9T7S4</accession>
<keyword evidence="3" id="KW-1185">Reference proteome</keyword>
<protein>
    <submittedName>
        <fullName evidence="2">Uncharacterized protein</fullName>
    </submittedName>
</protein>
<feature type="transmembrane region" description="Helical" evidence="1">
    <location>
        <begin position="309"/>
        <end position="335"/>
    </location>
</feature>
<dbReference type="EMBL" id="KV878592">
    <property type="protein sequence ID" value="OJJ55476.1"/>
    <property type="molecule type" value="Genomic_DNA"/>
</dbReference>
<evidence type="ECO:0000313" key="2">
    <source>
        <dbReference type="EMBL" id="OJJ55476.1"/>
    </source>
</evidence>
<dbReference type="OrthoDB" id="5428890at2759"/>